<evidence type="ECO:0000313" key="4">
    <source>
        <dbReference type="EMBL" id="TMM54440.1"/>
    </source>
</evidence>
<dbReference type="RefSeq" id="WP_138660612.1">
    <property type="nucleotide sequence ID" value="NZ_VANS01000001.1"/>
</dbReference>
<keyword evidence="2" id="KW-0012">Acyltransferase</keyword>
<evidence type="ECO:0000313" key="5">
    <source>
        <dbReference type="Proteomes" id="UP000309550"/>
    </source>
</evidence>
<dbReference type="OrthoDB" id="9805924at2"/>
<sequence length="155" mass="17770">MSTSSSIPSSRLVVRPLRASDRAEWDRMWAAYLEFYETTLPAQTYDIYFQRLLGDDPQDFNGLIAELNGKPVGLAHYLFHRHGWKIENVCYLQDLFADPHVRGQGIGRALIAAVYAAADAAGNPTVYWNTQEFNHTARRLYDRVATLTPFLKYQR</sequence>
<gene>
    <name evidence="4" type="ORF">FDT80_02270</name>
</gene>
<protein>
    <submittedName>
        <fullName evidence="4">GNAT family N-acetyltransferase</fullName>
    </submittedName>
</protein>
<evidence type="ECO:0000256" key="2">
    <source>
        <dbReference type="ARBA" id="ARBA00023315"/>
    </source>
</evidence>
<accession>A0A5S3PLJ3</accession>
<dbReference type="EMBL" id="VANS01000001">
    <property type="protein sequence ID" value="TMM54440.1"/>
    <property type="molecule type" value="Genomic_DNA"/>
</dbReference>
<dbReference type="PANTHER" id="PTHR10545">
    <property type="entry name" value="DIAMINE N-ACETYLTRANSFERASE"/>
    <property type="match status" value="1"/>
</dbReference>
<keyword evidence="5" id="KW-1185">Reference proteome</keyword>
<dbReference type="InterPro" id="IPR000182">
    <property type="entry name" value="GNAT_dom"/>
</dbReference>
<dbReference type="PROSITE" id="PS51186">
    <property type="entry name" value="GNAT"/>
    <property type="match status" value="1"/>
</dbReference>
<evidence type="ECO:0000259" key="3">
    <source>
        <dbReference type="PROSITE" id="PS51186"/>
    </source>
</evidence>
<dbReference type="SUPFAM" id="SSF55729">
    <property type="entry name" value="Acyl-CoA N-acyltransferases (Nat)"/>
    <property type="match status" value="1"/>
</dbReference>
<dbReference type="Gene3D" id="3.40.630.30">
    <property type="match status" value="1"/>
</dbReference>
<feature type="domain" description="N-acetyltransferase" evidence="3">
    <location>
        <begin position="12"/>
        <end position="155"/>
    </location>
</feature>
<organism evidence="4 5">
    <name type="scientific">Sulfitobacter sabulilitoris</name>
    <dbReference type="NCBI Taxonomy" id="2562655"/>
    <lineage>
        <taxon>Bacteria</taxon>
        <taxon>Pseudomonadati</taxon>
        <taxon>Pseudomonadota</taxon>
        <taxon>Alphaproteobacteria</taxon>
        <taxon>Rhodobacterales</taxon>
        <taxon>Roseobacteraceae</taxon>
        <taxon>Sulfitobacter</taxon>
    </lineage>
</organism>
<dbReference type="InterPro" id="IPR016181">
    <property type="entry name" value="Acyl_CoA_acyltransferase"/>
</dbReference>
<comment type="caution">
    <text evidence="4">The sequence shown here is derived from an EMBL/GenBank/DDBJ whole genome shotgun (WGS) entry which is preliminary data.</text>
</comment>
<proteinExistence type="predicted"/>
<dbReference type="CDD" id="cd04301">
    <property type="entry name" value="NAT_SF"/>
    <property type="match status" value="1"/>
</dbReference>
<evidence type="ECO:0000256" key="1">
    <source>
        <dbReference type="ARBA" id="ARBA00022679"/>
    </source>
</evidence>
<reference evidence="4 5" key="1">
    <citation type="submission" date="2019-05" db="EMBL/GenBank/DDBJ databases">
        <title>Sulfitobacter sabulilitoris sp. nov., isolated from a marine sand.</title>
        <authorList>
            <person name="Yoon J.-H."/>
        </authorList>
    </citation>
    <scope>NUCLEOTIDE SEQUENCE [LARGE SCALE GENOMIC DNA]</scope>
    <source>
        <strain evidence="4 5">HSMS-29</strain>
    </source>
</reference>
<name>A0A5S3PLJ3_9RHOB</name>
<dbReference type="Pfam" id="PF00583">
    <property type="entry name" value="Acetyltransf_1"/>
    <property type="match status" value="1"/>
</dbReference>
<dbReference type="Proteomes" id="UP000309550">
    <property type="component" value="Unassembled WGS sequence"/>
</dbReference>
<dbReference type="PANTHER" id="PTHR10545:SF42">
    <property type="entry name" value="ACETYLTRANSFERASE"/>
    <property type="match status" value="1"/>
</dbReference>
<dbReference type="AlphaFoldDB" id="A0A5S3PLJ3"/>
<dbReference type="GO" id="GO:0008080">
    <property type="term" value="F:N-acetyltransferase activity"/>
    <property type="evidence" value="ECO:0007669"/>
    <property type="project" value="TreeGrafter"/>
</dbReference>
<dbReference type="InterPro" id="IPR051016">
    <property type="entry name" value="Diverse_Substrate_AcTransf"/>
</dbReference>
<keyword evidence="1 4" id="KW-0808">Transferase</keyword>